<gene>
    <name evidence="9" type="ORF">AKG95_14595</name>
</gene>
<dbReference type="Gene3D" id="3.30.450.20">
    <property type="entry name" value="PAS domain"/>
    <property type="match status" value="2"/>
</dbReference>
<evidence type="ECO:0000259" key="8">
    <source>
        <dbReference type="PROSITE" id="PS50109"/>
    </source>
</evidence>
<dbReference type="CDD" id="cd12914">
    <property type="entry name" value="PDC1_DGC_like"/>
    <property type="match status" value="1"/>
</dbReference>
<sequence length="560" mass="60905">MTWERCDTRTLLSLFMAVLLAGLWSITLLQLQRAHDAAITDAGREARSMARVFDEHAIRTIEAADQAVTYLRGRYQALGNRLDIVADLQQGLKPGPLYNLFTIVDERGDTVLSSHPFKPTNLADREHIRVHMQRDSGELFISKPVLGRVSKKWSIQMTRRINHADGRFKGVVVVSMDPYYFTRLYDEVDLGDNSSITLVGSDGVVRARRVGAVNTIGQDVGGSKVFSLMQGKTRGSFTERSPVDGTLRIYAFEKLANYPLYMLVGLDRDTVLADYVSRRNQALLMAAVTSALIVLSWAALVLLIGRLVDSRARAIAASEAKSRFLSNMSHELRTPLNGILGFSELLLEQLREPEQAAYAQTIQDSGRQLLSMVEAAMELSALENDQVRLESAAAPLDQLLALALAPHRQRAAHKGLLLASHIAPATPLSIDCDRVRLVRVLDILLDNAIRYTSAGQVDVHAMLSGADLQIEVRDTGIGIAQAQQADIFDKFSQADDSPSRAHGGAGMGLAIARQLVTLMGGSIGVASAPGHGAAFRLRLPLGGTARAMAADGKLTTLSHA</sequence>
<dbReference type="CDD" id="cd12915">
    <property type="entry name" value="PDC2_DGC_like"/>
    <property type="match status" value="1"/>
</dbReference>
<keyword evidence="4" id="KW-0808">Transferase</keyword>
<dbReference type="SUPFAM" id="SSF47384">
    <property type="entry name" value="Homodimeric domain of signal transducing histidine kinase"/>
    <property type="match status" value="1"/>
</dbReference>
<comment type="caution">
    <text evidence="9">The sequence shown here is derived from an EMBL/GenBank/DDBJ whole genome shotgun (WGS) entry which is preliminary data.</text>
</comment>
<dbReference type="CDD" id="cd16922">
    <property type="entry name" value="HATPase_EvgS-ArcB-TorS-like"/>
    <property type="match status" value="1"/>
</dbReference>
<evidence type="ECO:0000256" key="5">
    <source>
        <dbReference type="ARBA" id="ARBA00022777"/>
    </source>
</evidence>
<keyword evidence="6" id="KW-0902">Two-component regulatory system</keyword>
<keyword evidence="7" id="KW-0472">Membrane</keyword>
<dbReference type="PANTHER" id="PTHR43711:SF26">
    <property type="entry name" value="SENSOR HISTIDINE KINASE RCSC"/>
    <property type="match status" value="1"/>
</dbReference>
<dbReference type="AlphaFoldDB" id="A0A1S1U6J5"/>
<keyword evidence="3" id="KW-0597">Phosphoprotein</keyword>
<proteinExistence type="predicted"/>
<evidence type="ECO:0000256" key="2">
    <source>
        <dbReference type="ARBA" id="ARBA00012438"/>
    </source>
</evidence>
<dbReference type="Pfam" id="PF22588">
    <property type="entry name" value="dCache_1_like"/>
    <property type="match status" value="1"/>
</dbReference>
<name>A0A1S1U6J5_9BURK</name>
<evidence type="ECO:0000313" key="9">
    <source>
        <dbReference type="EMBL" id="OHV96065.1"/>
    </source>
</evidence>
<dbReference type="InterPro" id="IPR003594">
    <property type="entry name" value="HATPase_dom"/>
</dbReference>
<dbReference type="PANTHER" id="PTHR43711">
    <property type="entry name" value="TWO-COMPONENT HISTIDINE KINASE"/>
    <property type="match status" value="1"/>
</dbReference>
<dbReference type="PROSITE" id="PS50109">
    <property type="entry name" value="HIS_KIN"/>
    <property type="match status" value="1"/>
</dbReference>
<dbReference type="InterPro" id="IPR004358">
    <property type="entry name" value="Sig_transdc_His_kin-like_C"/>
</dbReference>
<dbReference type="EMBL" id="LFKP01000008">
    <property type="protein sequence ID" value="OHV96065.1"/>
    <property type="molecule type" value="Genomic_DNA"/>
</dbReference>
<dbReference type="GO" id="GO:0000155">
    <property type="term" value="F:phosphorelay sensor kinase activity"/>
    <property type="evidence" value="ECO:0007669"/>
    <property type="project" value="InterPro"/>
</dbReference>
<dbReference type="InterPro" id="IPR050736">
    <property type="entry name" value="Sensor_HK_Regulatory"/>
</dbReference>
<feature type="domain" description="Histidine kinase" evidence="8">
    <location>
        <begin position="327"/>
        <end position="543"/>
    </location>
</feature>
<keyword evidence="7" id="KW-1133">Transmembrane helix</keyword>
<dbReference type="Gene3D" id="1.10.287.130">
    <property type="match status" value="1"/>
</dbReference>
<dbReference type="Gene3D" id="3.30.565.10">
    <property type="entry name" value="Histidine kinase-like ATPase, C-terminal domain"/>
    <property type="match status" value="1"/>
</dbReference>
<dbReference type="CDD" id="cd00082">
    <property type="entry name" value="HisKA"/>
    <property type="match status" value="1"/>
</dbReference>
<dbReference type="PRINTS" id="PR00344">
    <property type="entry name" value="BCTRLSENSOR"/>
</dbReference>
<keyword evidence="5 9" id="KW-0418">Kinase</keyword>
<reference evidence="9 10" key="1">
    <citation type="submission" date="2015-06" db="EMBL/GenBank/DDBJ databases">
        <title>Draft genome sequencing of a biphenyl-degrading bacterium, Janthinobacterium lividum MEG1.</title>
        <authorList>
            <person name="Shimodaira J."/>
            <person name="Hatta T."/>
        </authorList>
    </citation>
    <scope>NUCLEOTIDE SEQUENCE [LARGE SCALE GENOMIC DNA]</scope>
    <source>
        <strain evidence="9 10">MEG1</strain>
    </source>
</reference>
<protein>
    <recommendedName>
        <fullName evidence="2">histidine kinase</fullName>
        <ecNumber evidence="2">2.7.13.3</ecNumber>
    </recommendedName>
</protein>
<dbReference type="Pfam" id="PF02518">
    <property type="entry name" value="HATPase_c"/>
    <property type="match status" value="1"/>
</dbReference>
<accession>A0A1S1U6J5</accession>
<dbReference type="EC" id="2.7.13.3" evidence="2"/>
<evidence type="ECO:0000256" key="3">
    <source>
        <dbReference type="ARBA" id="ARBA00022553"/>
    </source>
</evidence>
<dbReference type="InterPro" id="IPR005467">
    <property type="entry name" value="His_kinase_dom"/>
</dbReference>
<dbReference type="Pfam" id="PF00512">
    <property type="entry name" value="HisKA"/>
    <property type="match status" value="1"/>
</dbReference>
<evidence type="ECO:0000256" key="4">
    <source>
        <dbReference type="ARBA" id="ARBA00022679"/>
    </source>
</evidence>
<evidence type="ECO:0000256" key="1">
    <source>
        <dbReference type="ARBA" id="ARBA00000085"/>
    </source>
</evidence>
<dbReference type="InterPro" id="IPR003661">
    <property type="entry name" value="HisK_dim/P_dom"/>
</dbReference>
<dbReference type="Proteomes" id="UP000179840">
    <property type="component" value="Unassembled WGS sequence"/>
</dbReference>
<dbReference type="InterPro" id="IPR054327">
    <property type="entry name" value="His-kinase-like_sensor"/>
</dbReference>
<dbReference type="InterPro" id="IPR036890">
    <property type="entry name" value="HATPase_C_sf"/>
</dbReference>
<comment type="catalytic activity">
    <reaction evidence="1">
        <text>ATP + protein L-histidine = ADP + protein N-phospho-L-histidine.</text>
        <dbReference type="EC" id="2.7.13.3"/>
    </reaction>
</comment>
<evidence type="ECO:0000313" key="10">
    <source>
        <dbReference type="Proteomes" id="UP000179840"/>
    </source>
</evidence>
<evidence type="ECO:0000256" key="6">
    <source>
        <dbReference type="ARBA" id="ARBA00023012"/>
    </source>
</evidence>
<evidence type="ECO:0000256" key="7">
    <source>
        <dbReference type="SAM" id="Phobius"/>
    </source>
</evidence>
<feature type="transmembrane region" description="Helical" evidence="7">
    <location>
        <begin position="282"/>
        <end position="304"/>
    </location>
</feature>
<dbReference type="SMART" id="SM00387">
    <property type="entry name" value="HATPase_c"/>
    <property type="match status" value="1"/>
</dbReference>
<organism evidence="9 10">
    <name type="scientific">Janthinobacterium lividum</name>
    <dbReference type="NCBI Taxonomy" id="29581"/>
    <lineage>
        <taxon>Bacteria</taxon>
        <taxon>Pseudomonadati</taxon>
        <taxon>Pseudomonadota</taxon>
        <taxon>Betaproteobacteria</taxon>
        <taxon>Burkholderiales</taxon>
        <taxon>Oxalobacteraceae</taxon>
        <taxon>Janthinobacterium</taxon>
    </lineage>
</organism>
<keyword evidence="7" id="KW-0812">Transmembrane</keyword>
<dbReference type="SUPFAM" id="SSF55874">
    <property type="entry name" value="ATPase domain of HSP90 chaperone/DNA topoisomerase II/histidine kinase"/>
    <property type="match status" value="1"/>
</dbReference>
<dbReference type="InterPro" id="IPR036097">
    <property type="entry name" value="HisK_dim/P_sf"/>
</dbReference>
<dbReference type="SMART" id="SM00388">
    <property type="entry name" value="HisKA"/>
    <property type="match status" value="1"/>
</dbReference>